<evidence type="ECO:0000313" key="2">
    <source>
        <dbReference type="EMBL" id="NVN50957.1"/>
    </source>
</evidence>
<evidence type="ECO:0000259" key="1">
    <source>
        <dbReference type="PROSITE" id="PS51186"/>
    </source>
</evidence>
<dbReference type="InterPro" id="IPR016181">
    <property type="entry name" value="Acyl_CoA_acyltransferase"/>
</dbReference>
<sequence>MPGAVTVRPTTPDDLDAIGAIYARYVQTGVATFELVAPDRDELLRRFDTIMSVGLPYLTAVLDGEVVGYAYCAPWKTRPAYRHTVENSIYVAPHAVGQGIGGRLLDAVLSACLRVGIRQVIAVIVDAEAEASLTLHRRRGFVDAGRLTAVGFKHGRWLDTILLQRSLTTSALSPATETAG</sequence>
<dbReference type="PANTHER" id="PTHR43072:SF8">
    <property type="entry name" value="ACYLTRANSFERASE FABY-RELATED"/>
    <property type="match status" value="1"/>
</dbReference>
<proteinExistence type="predicted"/>
<dbReference type="Gene3D" id="3.40.630.30">
    <property type="match status" value="1"/>
</dbReference>
<reference evidence="2 3" key="1">
    <citation type="submission" date="2020-05" db="EMBL/GenBank/DDBJ databases">
        <title>Draft genome sequence of Mycobacterium hippocampi DL, isolated from European seabass, Dicentrarchus labrax, reared in fish farms.</title>
        <authorList>
            <person name="Stathopoulou P."/>
            <person name="Asimakis E."/>
            <person name="Tzokas K."/>
            <person name="Batargias C."/>
            <person name="Tsiamis G."/>
        </authorList>
    </citation>
    <scope>NUCLEOTIDE SEQUENCE [LARGE SCALE GENOMIC DNA]</scope>
    <source>
        <strain evidence="2 3">DL</strain>
    </source>
</reference>
<dbReference type="InterPro" id="IPR000182">
    <property type="entry name" value="GNAT_dom"/>
</dbReference>
<name>A0A850PQF5_9MYCO</name>
<dbReference type="Proteomes" id="UP000570517">
    <property type="component" value="Unassembled WGS sequence"/>
</dbReference>
<gene>
    <name evidence="2" type="ORF">HLY00_6008</name>
</gene>
<feature type="domain" description="N-acetyltransferase" evidence="1">
    <location>
        <begin position="5"/>
        <end position="168"/>
    </location>
</feature>
<accession>A0A850PQF5</accession>
<dbReference type="EMBL" id="JABFYL010000027">
    <property type="protein sequence ID" value="NVN50957.1"/>
    <property type="molecule type" value="Genomic_DNA"/>
</dbReference>
<dbReference type="CDD" id="cd04301">
    <property type="entry name" value="NAT_SF"/>
    <property type="match status" value="1"/>
</dbReference>
<organism evidence="2 3">
    <name type="scientific">Mycolicibacterium hippocampi</name>
    <dbReference type="NCBI Taxonomy" id="659824"/>
    <lineage>
        <taxon>Bacteria</taxon>
        <taxon>Bacillati</taxon>
        <taxon>Actinomycetota</taxon>
        <taxon>Actinomycetes</taxon>
        <taxon>Mycobacteriales</taxon>
        <taxon>Mycobacteriaceae</taxon>
        <taxon>Mycolicibacterium</taxon>
    </lineage>
</organism>
<dbReference type="PROSITE" id="PS51186">
    <property type="entry name" value="GNAT"/>
    <property type="match status" value="1"/>
</dbReference>
<dbReference type="AlphaFoldDB" id="A0A850PQF5"/>
<dbReference type="PANTHER" id="PTHR43072">
    <property type="entry name" value="N-ACETYLTRANSFERASE"/>
    <property type="match status" value="1"/>
</dbReference>
<protein>
    <recommendedName>
        <fullName evidence="1">N-acetyltransferase domain-containing protein</fullName>
    </recommendedName>
</protein>
<comment type="caution">
    <text evidence="2">The sequence shown here is derived from an EMBL/GenBank/DDBJ whole genome shotgun (WGS) entry which is preliminary data.</text>
</comment>
<dbReference type="SUPFAM" id="SSF55729">
    <property type="entry name" value="Acyl-CoA N-acyltransferases (Nat)"/>
    <property type="match status" value="1"/>
</dbReference>
<keyword evidence="3" id="KW-1185">Reference proteome</keyword>
<dbReference type="GO" id="GO:0016747">
    <property type="term" value="F:acyltransferase activity, transferring groups other than amino-acyl groups"/>
    <property type="evidence" value="ECO:0007669"/>
    <property type="project" value="InterPro"/>
</dbReference>
<evidence type="ECO:0000313" key="3">
    <source>
        <dbReference type="Proteomes" id="UP000570517"/>
    </source>
</evidence>
<dbReference type="Pfam" id="PF00583">
    <property type="entry name" value="Acetyltransf_1"/>
    <property type="match status" value="1"/>
</dbReference>